<feature type="domain" description="IrrE N-terminal-like" evidence="1">
    <location>
        <begin position="29"/>
        <end position="131"/>
    </location>
</feature>
<comment type="caution">
    <text evidence="2">The sequence shown here is derived from an EMBL/GenBank/DDBJ whole genome shotgun (WGS) entry which is preliminary data.</text>
</comment>
<organism evidence="2 3">
    <name type="scientific">Nocardia goodfellowii</name>
    <dbReference type="NCBI Taxonomy" id="882446"/>
    <lineage>
        <taxon>Bacteria</taxon>
        <taxon>Bacillati</taxon>
        <taxon>Actinomycetota</taxon>
        <taxon>Actinomycetes</taxon>
        <taxon>Mycobacteriales</taxon>
        <taxon>Nocardiaceae</taxon>
        <taxon>Nocardia</taxon>
    </lineage>
</organism>
<keyword evidence="3" id="KW-1185">Reference proteome</keyword>
<protein>
    <submittedName>
        <fullName evidence="2">Transcriptional regulator</fullName>
    </submittedName>
</protein>
<reference evidence="2 3" key="1">
    <citation type="submission" date="2021-03" db="EMBL/GenBank/DDBJ databases">
        <title>Sequencing the genomes of 1000 actinobacteria strains.</title>
        <authorList>
            <person name="Klenk H.-P."/>
        </authorList>
    </citation>
    <scope>NUCLEOTIDE SEQUENCE [LARGE SCALE GENOMIC DNA]</scope>
    <source>
        <strain evidence="2 3">DSM 45516</strain>
    </source>
</reference>
<name>A0ABS4QBF3_9NOCA</name>
<dbReference type="Proteomes" id="UP001519325">
    <property type="component" value="Unassembled WGS sequence"/>
</dbReference>
<sequence length="193" mass="22112">MPGRRASTRYDARTHAAKLDITIADLAFDSEIVIWDPEHRAIMITAELSAVDRREGLAHAMAHAQLEHTETVRKARMGRESRLITELRVYETACRNLIPIEELKVALARYRGIEEAAEWLQVNPDTVRYRLRSLSRSERRDLPADNVNRLNWSEVGDDPIPISCIWTNAEPVPVHRKLTDALRTAIPNIIAYR</sequence>
<proteinExistence type="predicted"/>
<dbReference type="EMBL" id="JAGGMR010000001">
    <property type="protein sequence ID" value="MBP2188465.1"/>
    <property type="molecule type" value="Genomic_DNA"/>
</dbReference>
<dbReference type="InterPro" id="IPR010359">
    <property type="entry name" value="IrrE_HExxH"/>
</dbReference>
<gene>
    <name evidence="2" type="ORF">BJ987_001366</name>
</gene>
<dbReference type="Pfam" id="PF06114">
    <property type="entry name" value="Peptidase_M78"/>
    <property type="match status" value="1"/>
</dbReference>
<evidence type="ECO:0000313" key="2">
    <source>
        <dbReference type="EMBL" id="MBP2188465.1"/>
    </source>
</evidence>
<evidence type="ECO:0000313" key="3">
    <source>
        <dbReference type="Proteomes" id="UP001519325"/>
    </source>
</evidence>
<evidence type="ECO:0000259" key="1">
    <source>
        <dbReference type="Pfam" id="PF06114"/>
    </source>
</evidence>
<dbReference type="RefSeq" id="WP_209885745.1">
    <property type="nucleotide sequence ID" value="NZ_JAGGMR010000001.1"/>
</dbReference>
<accession>A0ABS4QBF3</accession>